<sequence length="359" mass="40314">MEEALRAAAHFDLSGRVARALPWGQGHIHRTFRVGTDGGKEYILQKINTAVFPQPEKLMENILRVTRHMADGAGKSVFRVSLARDGRPWWQDEHGGAWRVYPLIPNTFTLQEPRTPQDMLESGRVFGCFIKDLMGMAPKTLYVSIPGFHDTPARFDALRAAVRKDPKGRAQFVTEELKYLYSCEARACRLYQQALQGQLPLRATHNDTKLNNVLFDRSSEKGVCAVDLDTVMPGLAAYDFGDAIRFGASSAPEDAQDTRAVHLDLPRYAAYARGFLQGCAGALTHAELDSLAEGPFSITIEQAVRFLTDYILGDIYYRVDRPGHNLQRCRAQLALARDMEKRAAQMRDVIVELTDREEN</sequence>
<organism evidence="2 3">
    <name type="scientific">Luoshenia tenuis</name>
    <dbReference type="NCBI Taxonomy" id="2763654"/>
    <lineage>
        <taxon>Bacteria</taxon>
        <taxon>Bacillati</taxon>
        <taxon>Bacillota</taxon>
        <taxon>Clostridia</taxon>
        <taxon>Christensenellales</taxon>
        <taxon>Christensenellaceae</taxon>
        <taxon>Luoshenia</taxon>
    </lineage>
</organism>
<proteinExistence type="predicted"/>
<dbReference type="RefSeq" id="WP_249284587.1">
    <property type="nucleotide sequence ID" value="NZ_JACRSO010000001.1"/>
</dbReference>
<gene>
    <name evidence="2" type="ORF">H8699_04010</name>
</gene>
<dbReference type="SUPFAM" id="SSF56112">
    <property type="entry name" value="Protein kinase-like (PK-like)"/>
    <property type="match status" value="1"/>
</dbReference>
<dbReference type="InterPro" id="IPR002575">
    <property type="entry name" value="Aminoglycoside_PTrfase"/>
</dbReference>
<feature type="domain" description="Aminoglycoside phosphotransferase" evidence="1">
    <location>
        <begin position="24"/>
        <end position="268"/>
    </location>
</feature>
<dbReference type="Pfam" id="PF01636">
    <property type="entry name" value="APH"/>
    <property type="match status" value="1"/>
</dbReference>
<reference evidence="2" key="1">
    <citation type="submission" date="2020-08" db="EMBL/GenBank/DDBJ databases">
        <title>Genome public.</title>
        <authorList>
            <person name="Liu C."/>
            <person name="Sun Q."/>
        </authorList>
    </citation>
    <scope>NUCLEOTIDE SEQUENCE</scope>
    <source>
        <strain evidence="2">NSJ-44</strain>
    </source>
</reference>
<evidence type="ECO:0000313" key="2">
    <source>
        <dbReference type="EMBL" id="MBC8528601.1"/>
    </source>
</evidence>
<evidence type="ECO:0000313" key="3">
    <source>
        <dbReference type="Proteomes" id="UP000654279"/>
    </source>
</evidence>
<accession>A0A926CZI6</accession>
<dbReference type="InterPro" id="IPR011009">
    <property type="entry name" value="Kinase-like_dom_sf"/>
</dbReference>
<dbReference type="Gene3D" id="3.90.1200.10">
    <property type="match status" value="1"/>
</dbReference>
<dbReference type="AlphaFoldDB" id="A0A926CZI6"/>
<dbReference type="Proteomes" id="UP000654279">
    <property type="component" value="Unassembled WGS sequence"/>
</dbReference>
<protein>
    <submittedName>
        <fullName evidence="2">Aminoglycoside phosphotransferase family protein</fullName>
    </submittedName>
</protein>
<dbReference type="PANTHER" id="PTHR21064:SF5">
    <property type="entry name" value="SLR1880 PROTEIN"/>
    <property type="match status" value="1"/>
</dbReference>
<comment type="caution">
    <text evidence="2">The sequence shown here is derived from an EMBL/GenBank/DDBJ whole genome shotgun (WGS) entry which is preliminary data.</text>
</comment>
<name>A0A926CZI6_9FIRM</name>
<keyword evidence="3" id="KW-1185">Reference proteome</keyword>
<dbReference type="PANTHER" id="PTHR21064">
    <property type="entry name" value="AMINOGLYCOSIDE PHOSPHOTRANSFERASE DOMAIN-CONTAINING PROTEIN-RELATED"/>
    <property type="match status" value="1"/>
</dbReference>
<dbReference type="InterPro" id="IPR050249">
    <property type="entry name" value="Pseudomonas-type_ThrB"/>
</dbReference>
<dbReference type="EMBL" id="JACRSO010000001">
    <property type="protein sequence ID" value="MBC8528601.1"/>
    <property type="molecule type" value="Genomic_DNA"/>
</dbReference>
<evidence type="ECO:0000259" key="1">
    <source>
        <dbReference type="Pfam" id="PF01636"/>
    </source>
</evidence>